<protein>
    <submittedName>
        <fullName evidence="4">GNAT family N-acetyltransferase</fullName>
    </submittedName>
</protein>
<dbReference type="Gene3D" id="3.40.630.30">
    <property type="match status" value="1"/>
</dbReference>
<dbReference type="CDD" id="cd04301">
    <property type="entry name" value="NAT_SF"/>
    <property type="match status" value="1"/>
</dbReference>
<gene>
    <name evidence="4" type="ORF">J0X19_21485</name>
</gene>
<evidence type="ECO:0000313" key="5">
    <source>
        <dbReference type="Proteomes" id="UP000664144"/>
    </source>
</evidence>
<dbReference type="RefSeq" id="WP_206986467.1">
    <property type="nucleotide sequence ID" value="NZ_JAFLQZ010000020.1"/>
</dbReference>
<keyword evidence="2" id="KW-0012">Acyltransferase</keyword>
<dbReference type="InterPro" id="IPR016181">
    <property type="entry name" value="Acyl_CoA_acyltransferase"/>
</dbReference>
<dbReference type="SUPFAM" id="SSF55729">
    <property type="entry name" value="Acyl-CoA N-acyltransferases (Nat)"/>
    <property type="match status" value="1"/>
</dbReference>
<dbReference type="Proteomes" id="UP000664144">
    <property type="component" value="Unassembled WGS sequence"/>
</dbReference>
<dbReference type="PANTHER" id="PTHR43877">
    <property type="entry name" value="AMINOALKYLPHOSPHONATE N-ACETYLTRANSFERASE-RELATED-RELATED"/>
    <property type="match status" value="1"/>
</dbReference>
<evidence type="ECO:0000259" key="3">
    <source>
        <dbReference type="PROSITE" id="PS51186"/>
    </source>
</evidence>
<name>A0A939JB48_9BACT</name>
<dbReference type="InterPro" id="IPR000182">
    <property type="entry name" value="GNAT_dom"/>
</dbReference>
<dbReference type="InterPro" id="IPR050832">
    <property type="entry name" value="Bact_Acetyltransf"/>
</dbReference>
<dbReference type="Pfam" id="PF00583">
    <property type="entry name" value="Acetyltransf_1"/>
    <property type="match status" value="1"/>
</dbReference>
<dbReference type="PROSITE" id="PS51186">
    <property type="entry name" value="GNAT"/>
    <property type="match status" value="1"/>
</dbReference>
<dbReference type="EMBL" id="JAFLQZ010000020">
    <property type="protein sequence ID" value="MBO0360549.1"/>
    <property type="molecule type" value="Genomic_DNA"/>
</dbReference>
<dbReference type="GO" id="GO:0016747">
    <property type="term" value="F:acyltransferase activity, transferring groups other than amino-acyl groups"/>
    <property type="evidence" value="ECO:0007669"/>
    <property type="project" value="InterPro"/>
</dbReference>
<sequence length="143" mass="16106">MPPVLLATDAPQILACWPVLHLLRPQLQHHTFLAQIQRMQQSGYHLAYIESDGVVVATMGFRYLEQLNASTLYIDDLATLPAAQNNGYASHLLDYATELARTLRLEGVALASGFSQAVAQRLYLRKGFRPLAFHYYHPLNDLQ</sequence>
<organism evidence="4 5">
    <name type="scientific">Hymenobacter telluris</name>
    <dbReference type="NCBI Taxonomy" id="2816474"/>
    <lineage>
        <taxon>Bacteria</taxon>
        <taxon>Pseudomonadati</taxon>
        <taxon>Bacteroidota</taxon>
        <taxon>Cytophagia</taxon>
        <taxon>Cytophagales</taxon>
        <taxon>Hymenobacteraceae</taxon>
        <taxon>Hymenobacter</taxon>
    </lineage>
</organism>
<feature type="domain" description="N-acetyltransferase" evidence="3">
    <location>
        <begin position="1"/>
        <end position="143"/>
    </location>
</feature>
<accession>A0A939JB48</accession>
<comment type="caution">
    <text evidence="4">The sequence shown here is derived from an EMBL/GenBank/DDBJ whole genome shotgun (WGS) entry which is preliminary data.</text>
</comment>
<evidence type="ECO:0000313" key="4">
    <source>
        <dbReference type="EMBL" id="MBO0360549.1"/>
    </source>
</evidence>
<evidence type="ECO:0000256" key="2">
    <source>
        <dbReference type="ARBA" id="ARBA00023315"/>
    </source>
</evidence>
<proteinExistence type="predicted"/>
<dbReference type="PANTHER" id="PTHR43877:SF2">
    <property type="entry name" value="AMINOALKYLPHOSPHONATE N-ACETYLTRANSFERASE-RELATED"/>
    <property type="match status" value="1"/>
</dbReference>
<dbReference type="AlphaFoldDB" id="A0A939JB48"/>
<keyword evidence="1" id="KW-0808">Transferase</keyword>
<reference evidence="4" key="1">
    <citation type="submission" date="2021-03" db="EMBL/GenBank/DDBJ databases">
        <authorList>
            <person name="Kim M.K."/>
        </authorList>
    </citation>
    <scope>NUCLEOTIDE SEQUENCE</scope>
    <source>
        <strain evidence="4">BT186</strain>
    </source>
</reference>
<evidence type="ECO:0000256" key="1">
    <source>
        <dbReference type="ARBA" id="ARBA00022679"/>
    </source>
</evidence>
<keyword evidence="5" id="KW-1185">Reference proteome</keyword>